<evidence type="ECO:0000256" key="2">
    <source>
        <dbReference type="ARBA" id="ARBA00005179"/>
    </source>
</evidence>
<keyword evidence="7 9" id="KW-0408">Iron</keyword>
<dbReference type="GO" id="GO:0005506">
    <property type="term" value="F:iron ion binding"/>
    <property type="evidence" value="ECO:0007669"/>
    <property type="project" value="InterPro"/>
</dbReference>
<evidence type="ECO:0000313" key="11">
    <source>
        <dbReference type="EMBL" id="CAE6411992.1"/>
    </source>
</evidence>
<evidence type="ECO:0000256" key="8">
    <source>
        <dbReference type="ARBA" id="ARBA00023033"/>
    </source>
</evidence>
<dbReference type="GO" id="GO:0020037">
    <property type="term" value="F:heme binding"/>
    <property type="evidence" value="ECO:0007669"/>
    <property type="project" value="InterPro"/>
</dbReference>
<evidence type="ECO:0000256" key="3">
    <source>
        <dbReference type="ARBA" id="ARBA00010617"/>
    </source>
</evidence>
<dbReference type="Proteomes" id="UP000663853">
    <property type="component" value="Unassembled WGS sequence"/>
</dbReference>
<reference evidence="11" key="1">
    <citation type="submission" date="2021-01" db="EMBL/GenBank/DDBJ databases">
        <authorList>
            <person name="Kaushik A."/>
        </authorList>
    </citation>
    <scope>NUCLEOTIDE SEQUENCE</scope>
    <source>
        <strain evidence="11">AG6-10EEA</strain>
    </source>
</reference>
<sequence length="342" mass="39349">MNNWFNTRATTQFRDLQERQAQMLLRRLLNLTDHIRPFEGVKDEFFFATASLMFELAYGYSLQSPQDPFFKEATQAYHNLASASMHTRTGWKRTAREWRIQQERAKNEPYQWVKSEVAAGRHQPSLLSALVQDHSLLSTLSPADRDERAKEIGSILFGGGTDTVGKVLAKDPAMVTNPHVQARAQKELDAVLGQDTLPSISDMNRLPYIKNLIEELWRLYPVFPLGNVWAMSRDPRYYKDPEVFDPDRYQDPSVPRPPVFGWGRRKCPGIHFAEASAFITIASLLTTFTFSKKRNGSGQEVMPEIEAERNSLVLELKPFDFEFKSRSEVHYQLNLKSNVDME</sequence>
<evidence type="ECO:0000313" key="12">
    <source>
        <dbReference type="Proteomes" id="UP000663853"/>
    </source>
</evidence>
<evidence type="ECO:0000256" key="6">
    <source>
        <dbReference type="ARBA" id="ARBA00023002"/>
    </source>
</evidence>
<evidence type="ECO:0000256" key="10">
    <source>
        <dbReference type="RuleBase" id="RU000461"/>
    </source>
</evidence>
<dbReference type="InterPro" id="IPR017972">
    <property type="entry name" value="Cyt_P450_CS"/>
</dbReference>
<gene>
    <name evidence="11" type="ORF">RDB_LOCUS1644</name>
</gene>
<dbReference type="Gene3D" id="1.10.630.10">
    <property type="entry name" value="Cytochrome P450"/>
    <property type="match status" value="1"/>
</dbReference>
<keyword evidence="6 10" id="KW-0560">Oxidoreductase</keyword>
<comment type="pathway">
    <text evidence="2">Secondary metabolite biosynthesis.</text>
</comment>
<keyword evidence="4 9" id="KW-0349">Heme</keyword>
<dbReference type="GO" id="GO:0004497">
    <property type="term" value="F:monooxygenase activity"/>
    <property type="evidence" value="ECO:0007669"/>
    <property type="project" value="UniProtKB-KW"/>
</dbReference>
<dbReference type="PROSITE" id="PS00086">
    <property type="entry name" value="CYTOCHROME_P450"/>
    <property type="match status" value="1"/>
</dbReference>
<dbReference type="InterPro" id="IPR050364">
    <property type="entry name" value="Cytochrome_P450_fung"/>
</dbReference>
<dbReference type="InterPro" id="IPR001128">
    <property type="entry name" value="Cyt_P450"/>
</dbReference>
<dbReference type="Pfam" id="PF00067">
    <property type="entry name" value="p450"/>
    <property type="match status" value="2"/>
</dbReference>
<name>A0A8H2WX40_9AGAM</name>
<dbReference type="InterPro" id="IPR002401">
    <property type="entry name" value="Cyt_P450_E_grp-I"/>
</dbReference>
<dbReference type="PRINTS" id="PR00385">
    <property type="entry name" value="P450"/>
</dbReference>
<comment type="caution">
    <text evidence="11">The sequence shown here is derived from an EMBL/GenBank/DDBJ whole genome shotgun (WGS) entry which is preliminary data.</text>
</comment>
<dbReference type="PANTHER" id="PTHR46300">
    <property type="entry name" value="P450, PUTATIVE (EUROFUNG)-RELATED-RELATED"/>
    <property type="match status" value="1"/>
</dbReference>
<protein>
    <recommendedName>
        <fullName evidence="13">O-methylsterigmatocystin oxidoreductase</fullName>
    </recommendedName>
</protein>
<dbReference type="GO" id="GO:0016705">
    <property type="term" value="F:oxidoreductase activity, acting on paired donors, with incorporation or reduction of molecular oxygen"/>
    <property type="evidence" value="ECO:0007669"/>
    <property type="project" value="InterPro"/>
</dbReference>
<evidence type="ECO:0000256" key="7">
    <source>
        <dbReference type="ARBA" id="ARBA00023004"/>
    </source>
</evidence>
<dbReference type="PANTHER" id="PTHR46300:SF7">
    <property type="entry name" value="P450, PUTATIVE (EUROFUNG)-RELATED"/>
    <property type="match status" value="1"/>
</dbReference>
<evidence type="ECO:0000256" key="5">
    <source>
        <dbReference type="ARBA" id="ARBA00022723"/>
    </source>
</evidence>
<accession>A0A8H2WX40</accession>
<evidence type="ECO:0000256" key="4">
    <source>
        <dbReference type="ARBA" id="ARBA00022617"/>
    </source>
</evidence>
<organism evidence="11 12">
    <name type="scientific">Rhizoctonia solani</name>
    <dbReference type="NCBI Taxonomy" id="456999"/>
    <lineage>
        <taxon>Eukaryota</taxon>
        <taxon>Fungi</taxon>
        <taxon>Dikarya</taxon>
        <taxon>Basidiomycota</taxon>
        <taxon>Agaricomycotina</taxon>
        <taxon>Agaricomycetes</taxon>
        <taxon>Cantharellales</taxon>
        <taxon>Ceratobasidiaceae</taxon>
        <taxon>Rhizoctonia</taxon>
    </lineage>
</organism>
<dbReference type="PRINTS" id="PR00463">
    <property type="entry name" value="EP450I"/>
</dbReference>
<comment type="cofactor">
    <cofactor evidence="1 9">
        <name>heme</name>
        <dbReference type="ChEBI" id="CHEBI:30413"/>
    </cofactor>
</comment>
<evidence type="ECO:0000256" key="9">
    <source>
        <dbReference type="PIRSR" id="PIRSR602401-1"/>
    </source>
</evidence>
<evidence type="ECO:0008006" key="13">
    <source>
        <dbReference type="Google" id="ProtNLM"/>
    </source>
</evidence>
<proteinExistence type="inferred from homology"/>
<dbReference type="EMBL" id="CAJMXA010000025">
    <property type="protein sequence ID" value="CAE6411992.1"/>
    <property type="molecule type" value="Genomic_DNA"/>
</dbReference>
<comment type="similarity">
    <text evidence="3 10">Belongs to the cytochrome P450 family.</text>
</comment>
<dbReference type="InterPro" id="IPR036396">
    <property type="entry name" value="Cyt_P450_sf"/>
</dbReference>
<dbReference type="SUPFAM" id="SSF48264">
    <property type="entry name" value="Cytochrome P450"/>
    <property type="match status" value="1"/>
</dbReference>
<keyword evidence="8 10" id="KW-0503">Monooxygenase</keyword>
<keyword evidence="5 9" id="KW-0479">Metal-binding</keyword>
<dbReference type="AlphaFoldDB" id="A0A8H2WX40"/>
<evidence type="ECO:0000256" key="1">
    <source>
        <dbReference type="ARBA" id="ARBA00001971"/>
    </source>
</evidence>
<feature type="binding site" description="axial binding residue" evidence="9">
    <location>
        <position position="267"/>
    </location>
    <ligand>
        <name>heme</name>
        <dbReference type="ChEBI" id="CHEBI:30413"/>
    </ligand>
    <ligandPart>
        <name>Fe</name>
        <dbReference type="ChEBI" id="CHEBI:18248"/>
    </ligandPart>
</feature>